<feature type="compositionally biased region" description="Polar residues" evidence="1">
    <location>
        <begin position="49"/>
        <end position="60"/>
    </location>
</feature>
<feature type="region of interest" description="Disordered" evidence="1">
    <location>
        <begin position="1"/>
        <end position="100"/>
    </location>
</feature>
<sequence>QCPALLTCNPRQQPSPREERVETHCPSPSPALTTVSDSHDHQPLHLFRQAQQGEETNNQPPEDGGRGVSPGPQTAAPHQLSRTRYPHDSSPPPPPAHSHL</sequence>
<evidence type="ECO:0000313" key="3">
    <source>
        <dbReference type="Proteomes" id="UP000694393"/>
    </source>
</evidence>
<protein>
    <submittedName>
        <fullName evidence="2">Uncharacterized protein</fullName>
    </submittedName>
</protein>
<evidence type="ECO:0000313" key="2">
    <source>
        <dbReference type="Ensembl" id="ENSPCEP00000024346.1"/>
    </source>
</evidence>
<organism evidence="2 3">
    <name type="scientific">Pelusios castaneus</name>
    <name type="common">West African mud turtle</name>
    <dbReference type="NCBI Taxonomy" id="367368"/>
    <lineage>
        <taxon>Eukaryota</taxon>
        <taxon>Metazoa</taxon>
        <taxon>Chordata</taxon>
        <taxon>Craniata</taxon>
        <taxon>Vertebrata</taxon>
        <taxon>Euteleostomi</taxon>
        <taxon>Archelosauria</taxon>
        <taxon>Testudinata</taxon>
        <taxon>Testudines</taxon>
        <taxon>Pleurodira</taxon>
        <taxon>Pelomedusidae</taxon>
        <taxon>Pelusios</taxon>
    </lineage>
</organism>
<dbReference type="Ensembl" id="ENSPCET00000025159.1">
    <property type="protein sequence ID" value="ENSPCEP00000024346.1"/>
    <property type="gene ID" value="ENSPCEG00000018407.1"/>
</dbReference>
<feature type="compositionally biased region" description="Pro residues" evidence="1">
    <location>
        <begin position="89"/>
        <end position="100"/>
    </location>
</feature>
<evidence type="ECO:0000256" key="1">
    <source>
        <dbReference type="SAM" id="MobiDB-lite"/>
    </source>
</evidence>
<accession>A0A8C8SN13</accession>
<name>A0A8C8SN13_9SAUR</name>
<dbReference type="AlphaFoldDB" id="A0A8C8SN13"/>
<keyword evidence="3" id="KW-1185">Reference proteome</keyword>
<proteinExistence type="predicted"/>
<dbReference type="Proteomes" id="UP000694393">
    <property type="component" value="Unplaced"/>
</dbReference>
<reference evidence="2" key="2">
    <citation type="submission" date="2025-09" db="UniProtKB">
        <authorList>
            <consortium name="Ensembl"/>
        </authorList>
    </citation>
    <scope>IDENTIFICATION</scope>
</reference>
<reference evidence="2" key="1">
    <citation type="submission" date="2025-08" db="UniProtKB">
        <authorList>
            <consortium name="Ensembl"/>
        </authorList>
    </citation>
    <scope>IDENTIFICATION</scope>
</reference>